<evidence type="ECO:0000313" key="2">
    <source>
        <dbReference type="WBParaSite" id="JU765_v2.g2608.t1"/>
    </source>
</evidence>
<organism evidence="1 2">
    <name type="scientific">Panagrolaimus sp. JU765</name>
    <dbReference type="NCBI Taxonomy" id="591449"/>
    <lineage>
        <taxon>Eukaryota</taxon>
        <taxon>Metazoa</taxon>
        <taxon>Ecdysozoa</taxon>
        <taxon>Nematoda</taxon>
        <taxon>Chromadorea</taxon>
        <taxon>Rhabditida</taxon>
        <taxon>Tylenchina</taxon>
        <taxon>Panagrolaimomorpha</taxon>
        <taxon>Panagrolaimoidea</taxon>
        <taxon>Panagrolaimidae</taxon>
        <taxon>Panagrolaimus</taxon>
    </lineage>
</organism>
<protein>
    <submittedName>
        <fullName evidence="2">Uncharacterized protein</fullName>
    </submittedName>
</protein>
<evidence type="ECO:0000313" key="1">
    <source>
        <dbReference type="Proteomes" id="UP000887576"/>
    </source>
</evidence>
<proteinExistence type="predicted"/>
<sequence>MVMCYVKTKNVDGGDIAFTNERGCTDKLNGNLENVLTCNTSLCNSFKDYPIVDLEKDTNICYKTFDENLMYTKHRDCALSDKPYDEENMTMTCSTSRCNSLKDLPVNKTFFACYENDADGNFTVQTCSANECYVKMKNVDGDEVTFTADRGCIDKYNESMDNVLTCDTFLCNSFNDYPILDLEKDTDVCYKTFDGNLMYTKHRDCALSDKPFDEEKMTMTCSTSRCNSLKDLPVHKTFFACYENDADGNFTLQTCSDDDVGCFVKVSENKDEFYVYTAERGCANNTLVDENMIRVCNSSLCNSPGHDQQFSLDGKVMSCFVSNGQEIKHELCKLDAVGCRVEIEYLNDRPVEAEVYSQNRGCAYDDTSYNRERITCKSPRCNSVDKYGPSENAFFCAFPGRERGQKIYYACIDKLCYIKTAESPSHEKVLLEERGCAEELHLEMKDVLLCRSYLCNSFYLSPVFNLESNDTVICTKTDDENAFFVNCPIVPDKPSCSYAKDAHYYGGYHRDCYEHSSKMFNCTETKCNSVEKIPNILRCVDNDNKPILCEPDEECVVVLGDVKQRGCASDSFVDPEKNGILKCKGDLCNSKENMP</sequence>
<reference evidence="2" key="1">
    <citation type="submission" date="2022-11" db="UniProtKB">
        <authorList>
            <consortium name="WormBaseParasite"/>
        </authorList>
    </citation>
    <scope>IDENTIFICATION</scope>
</reference>
<accession>A0AC34R229</accession>
<dbReference type="WBParaSite" id="JU765_v2.g2608.t1">
    <property type="protein sequence ID" value="JU765_v2.g2608.t1"/>
    <property type="gene ID" value="JU765_v2.g2608"/>
</dbReference>
<dbReference type="Proteomes" id="UP000887576">
    <property type="component" value="Unplaced"/>
</dbReference>
<name>A0AC34R229_9BILA</name>